<evidence type="ECO:0000259" key="9">
    <source>
        <dbReference type="Pfam" id="PF25198"/>
    </source>
</evidence>
<dbReference type="PANTHER" id="PTHR35789">
    <property type="entry name" value="SPORE GERMINATION PROTEIN B3"/>
    <property type="match status" value="1"/>
</dbReference>
<dbReference type="GO" id="GO:0009847">
    <property type="term" value="P:spore germination"/>
    <property type="evidence" value="ECO:0007669"/>
    <property type="project" value="InterPro"/>
</dbReference>
<evidence type="ECO:0000256" key="6">
    <source>
        <dbReference type="ARBA" id="ARBA00023139"/>
    </source>
</evidence>
<reference evidence="10" key="1">
    <citation type="submission" date="2022-02" db="EMBL/GenBank/DDBJ databases">
        <title>Crop Bioprotection Bacillus Genome Sequencing.</title>
        <authorList>
            <person name="Dunlap C."/>
        </authorList>
    </citation>
    <scope>NUCLEOTIDE SEQUENCE</scope>
    <source>
        <strain evidence="10">T20C13</strain>
    </source>
</reference>
<keyword evidence="4" id="KW-0732">Signal</keyword>
<dbReference type="InterPro" id="IPR008844">
    <property type="entry name" value="Spore_GerAC-like"/>
</dbReference>
<sequence>MKSKIKHPVSAIVILCLLMICVTGCWSSREIEELGLTFAIAIDKGKETNTEKELKEEGGSYPKKDNITLTYQFVNEKAAGAGTSSGGGGGQGAQKAYINISETGDSLQQIGSEIALRRDREVFSPHLKVVVMSEDVLRTYPIEKMLDQFFRDNEIRLSCLVLSAKGEAREALQLKESGEIPAFRLVGLGENEHKVSRILPPVTLAKLIGKLHSDSSFLLQNVVAANGAIKYSGAAVINGKSKKMIGTLNEYETEGITWIAGEGKGGVVKSYDKKSQQVIAYDINYIKSKIKPIVKGTDISFHVDIESEGDLVENWNTKETLDTQFLERIETNTENEVKKIVGNVLKKLQDDYKADVAGFDESLRLEHPDLWKKVKNNWDDTFSKATITYSVKATITHYGTVKTQQ</sequence>
<protein>
    <submittedName>
        <fullName evidence="10">Ger(X)C family spore germination protein</fullName>
    </submittedName>
</protein>
<dbReference type="GO" id="GO:0016020">
    <property type="term" value="C:membrane"/>
    <property type="evidence" value="ECO:0007669"/>
    <property type="project" value="UniProtKB-SubCell"/>
</dbReference>
<dbReference type="Pfam" id="PF05504">
    <property type="entry name" value="Spore_GerAC"/>
    <property type="match status" value="1"/>
</dbReference>
<organism evidence="10 11">
    <name type="scientific">Bacillus inaquosorum</name>
    <dbReference type="NCBI Taxonomy" id="483913"/>
    <lineage>
        <taxon>Bacteria</taxon>
        <taxon>Bacillati</taxon>
        <taxon>Bacillota</taxon>
        <taxon>Bacilli</taxon>
        <taxon>Bacillales</taxon>
        <taxon>Bacillaceae</taxon>
        <taxon>Bacillus</taxon>
    </lineage>
</organism>
<dbReference type="Proteomes" id="UP001066278">
    <property type="component" value="Unassembled WGS sequence"/>
</dbReference>
<dbReference type="InterPro" id="IPR046953">
    <property type="entry name" value="Spore_GerAC-like_C"/>
</dbReference>
<evidence type="ECO:0000256" key="3">
    <source>
        <dbReference type="ARBA" id="ARBA00022544"/>
    </source>
</evidence>
<dbReference type="NCBIfam" id="TIGR02887">
    <property type="entry name" value="spore_ger_x_C"/>
    <property type="match status" value="1"/>
</dbReference>
<evidence type="ECO:0000313" key="10">
    <source>
        <dbReference type="EMBL" id="MCY9228152.1"/>
    </source>
</evidence>
<comment type="similarity">
    <text evidence="2">Belongs to the GerABKC lipoprotein family.</text>
</comment>
<evidence type="ECO:0000259" key="8">
    <source>
        <dbReference type="Pfam" id="PF05504"/>
    </source>
</evidence>
<evidence type="ECO:0000256" key="5">
    <source>
        <dbReference type="ARBA" id="ARBA00023136"/>
    </source>
</evidence>
<name>A0A9Q4ENL1_9BACI</name>
<keyword evidence="6" id="KW-0564">Palmitate</keyword>
<dbReference type="Pfam" id="PF25198">
    <property type="entry name" value="Spore_GerAC_N"/>
    <property type="match status" value="1"/>
</dbReference>
<comment type="caution">
    <text evidence="10">The sequence shown here is derived from an EMBL/GenBank/DDBJ whole genome shotgun (WGS) entry which is preliminary data.</text>
</comment>
<comment type="subcellular location">
    <subcellularLocation>
        <location evidence="1">Membrane</location>
        <topology evidence="1">Lipid-anchor</topology>
    </subcellularLocation>
</comment>
<gene>
    <name evidence="10" type="ORF">MOE99_01915</name>
</gene>
<evidence type="ECO:0000256" key="7">
    <source>
        <dbReference type="ARBA" id="ARBA00023288"/>
    </source>
</evidence>
<evidence type="ECO:0000313" key="11">
    <source>
        <dbReference type="Proteomes" id="UP001066278"/>
    </source>
</evidence>
<keyword evidence="5" id="KW-0472">Membrane</keyword>
<evidence type="ECO:0000256" key="4">
    <source>
        <dbReference type="ARBA" id="ARBA00022729"/>
    </source>
</evidence>
<dbReference type="AlphaFoldDB" id="A0A9Q4ENL1"/>
<dbReference type="InterPro" id="IPR038501">
    <property type="entry name" value="Spore_GerAC_C_sf"/>
</dbReference>
<keyword evidence="7" id="KW-0449">Lipoprotein</keyword>
<accession>A0A9Q4ENL1</accession>
<evidence type="ECO:0000256" key="1">
    <source>
        <dbReference type="ARBA" id="ARBA00004635"/>
    </source>
</evidence>
<dbReference type="InterPro" id="IPR057336">
    <property type="entry name" value="GerAC_N"/>
</dbReference>
<dbReference type="PANTHER" id="PTHR35789:SF1">
    <property type="entry name" value="SPORE GERMINATION PROTEIN B3"/>
    <property type="match status" value="1"/>
</dbReference>
<dbReference type="Gene3D" id="3.30.300.210">
    <property type="entry name" value="Nutrient germinant receptor protein C, domain 3"/>
    <property type="match status" value="1"/>
</dbReference>
<feature type="domain" description="Spore germination GerAC-like C-terminal" evidence="8">
    <location>
        <begin position="232"/>
        <end position="399"/>
    </location>
</feature>
<proteinExistence type="inferred from homology"/>
<evidence type="ECO:0000256" key="2">
    <source>
        <dbReference type="ARBA" id="ARBA00007886"/>
    </source>
</evidence>
<dbReference type="EMBL" id="JALAXJ010000002">
    <property type="protein sequence ID" value="MCY9228152.1"/>
    <property type="molecule type" value="Genomic_DNA"/>
</dbReference>
<feature type="domain" description="Spore germination protein N-terminal" evidence="9">
    <location>
        <begin position="28"/>
        <end position="220"/>
    </location>
</feature>
<keyword evidence="3" id="KW-0309">Germination</keyword>